<feature type="region of interest" description="Disordered" evidence="1">
    <location>
        <begin position="185"/>
        <end position="204"/>
    </location>
</feature>
<comment type="caution">
    <text evidence="2">The sequence shown here is derived from an EMBL/GenBank/DDBJ whole genome shotgun (WGS) entry which is preliminary data.</text>
</comment>
<evidence type="ECO:0000313" key="2">
    <source>
        <dbReference type="EMBL" id="KAF4965562.1"/>
    </source>
</evidence>
<dbReference type="Proteomes" id="UP000622797">
    <property type="component" value="Unassembled WGS sequence"/>
</dbReference>
<gene>
    <name evidence="2" type="ORF">FSARC_6647</name>
</gene>
<feature type="compositionally biased region" description="Acidic residues" evidence="1">
    <location>
        <begin position="185"/>
        <end position="202"/>
    </location>
</feature>
<accession>A0A8H4TWZ1</accession>
<organism evidence="2 3">
    <name type="scientific">Fusarium sarcochroum</name>
    <dbReference type="NCBI Taxonomy" id="1208366"/>
    <lineage>
        <taxon>Eukaryota</taxon>
        <taxon>Fungi</taxon>
        <taxon>Dikarya</taxon>
        <taxon>Ascomycota</taxon>
        <taxon>Pezizomycotina</taxon>
        <taxon>Sordariomycetes</taxon>
        <taxon>Hypocreomycetidae</taxon>
        <taxon>Hypocreales</taxon>
        <taxon>Nectriaceae</taxon>
        <taxon>Fusarium</taxon>
        <taxon>Fusarium lateritium species complex</taxon>
    </lineage>
</organism>
<dbReference type="OrthoDB" id="2520703at2759"/>
<dbReference type="EMBL" id="JABEXW010000341">
    <property type="protein sequence ID" value="KAF4965562.1"/>
    <property type="molecule type" value="Genomic_DNA"/>
</dbReference>
<evidence type="ECO:0000256" key="1">
    <source>
        <dbReference type="SAM" id="MobiDB-lite"/>
    </source>
</evidence>
<dbReference type="InterPro" id="IPR032675">
    <property type="entry name" value="LRR_dom_sf"/>
</dbReference>
<proteinExistence type="predicted"/>
<evidence type="ECO:0008006" key="4">
    <source>
        <dbReference type="Google" id="ProtNLM"/>
    </source>
</evidence>
<name>A0A8H4TWZ1_9HYPO</name>
<reference evidence="2" key="2">
    <citation type="submission" date="2020-05" db="EMBL/GenBank/DDBJ databases">
        <authorList>
            <person name="Kim H.-S."/>
            <person name="Proctor R.H."/>
            <person name="Brown D.W."/>
        </authorList>
    </citation>
    <scope>NUCLEOTIDE SEQUENCE</scope>
    <source>
        <strain evidence="2">NRRL 20472</strain>
    </source>
</reference>
<reference evidence="2" key="1">
    <citation type="journal article" date="2020" name="BMC Genomics">
        <title>Correction to: Identification and distribution of gene clusters required for synthesis of sphingolipid metabolism inhibitors in diverse species of the filamentous fungus Fusarium.</title>
        <authorList>
            <person name="Kim H.S."/>
            <person name="Lohmar J.M."/>
            <person name="Busman M."/>
            <person name="Brown D.W."/>
            <person name="Naumann T.A."/>
            <person name="Divon H.H."/>
            <person name="Lysoe E."/>
            <person name="Uhlig S."/>
            <person name="Proctor R.H."/>
        </authorList>
    </citation>
    <scope>NUCLEOTIDE SEQUENCE</scope>
    <source>
        <strain evidence="2">NRRL 20472</strain>
    </source>
</reference>
<evidence type="ECO:0000313" key="3">
    <source>
        <dbReference type="Proteomes" id="UP000622797"/>
    </source>
</evidence>
<keyword evidence="3" id="KW-1185">Reference proteome</keyword>
<dbReference type="Gene3D" id="3.80.10.10">
    <property type="entry name" value="Ribonuclease Inhibitor"/>
    <property type="match status" value="1"/>
</dbReference>
<protein>
    <recommendedName>
        <fullName evidence="4">F-box domain-containing protein</fullName>
    </recommendedName>
</protein>
<dbReference type="AlphaFoldDB" id="A0A8H4TWZ1"/>
<sequence>MKLLQDEIWMEIFSYFEDYMPLKGWWMFGSQLEHEERKTLYALSLVSHQFQRIAQPILYRSLLLESIEDIGEGQSSLMRTLYERPELGQHARNLALDNGHTRFGYQDKSIYYQYKKHHWKDVAELALESLRHRRPTGQRIKRLHLNLHGNPVAYTPRVRFVDFTLCHDENLLVPMLSGCLDVDEGSMEEAEGQETTNEEEAESNAKHIPLLTRRISTDYSFPHLTEVRVRGGGMDGIASVLVIEPILLHPTLKILRTLGILWSGEESEKLKWPDRVSNLQYLDLKESITDAAGLRSVLTRCPNLKGISIEMAGWKREDGREDGRDETSWKVNLDDFHHVLKELGRGLEKFDIHTLEYNDSPVHSADLKGRLGSLQALSSLKHLKCAKMDLLGDPRKPVDEVNPPALRFSEALPLSLETLHLYYEEKYRSMAKPPSKQSINEELHSLIIQDKLPNLREIQIERYYNKERKGEWDLDLKMDGWEIRVFAYFSYAVEDAAKLT</sequence>